<dbReference type="GO" id="GO:0070042">
    <property type="term" value="F:rRNA (uridine-N3-)-methyltransferase activity"/>
    <property type="evidence" value="ECO:0007669"/>
    <property type="project" value="TreeGrafter"/>
</dbReference>
<organism evidence="15 16">
    <name type="scientific">Filibacter tadaridae</name>
    <dbReference type="NCBI Taxonomy" id="2483811"/>
    <lineage>
        <taxon>Bacteria</taxon>
        <taxon>Bacillati</taxon>
        <taxon>Bacillota</taxon>
        <taxon>Bacilli</taxon>
        <taxon>Bacillales</taxon>
        <taxon>Caryophanaceae</taxon>
        <taxon>Filibacter</taxon>
    </lineage>
</organism>
<evidence type="ECO:0000256" key="6">
    <source>
        <dbReference type="ARBA" id="ARBA00022552"/>
    </source>
</evidence>
<dbReference type="Pfam" id="PF20260">
    <property type="entry name" value="PUA_4"/>
    <property type="match status" value="1"/>
</dbReference>
<evidence type="ECO:0000256" key="10">
    <source>
        <dbReference type="ARBA" id="ARBA00025699"/>
    </source>
</evidence>
<keyword evidence="5 12" id="KW-0963">Cytoplasm</keyword>
<keyword evidence="16" id="KW-1185">Reference proteome</keyword>
<accession>A0A3P5XCA8</accession>
<dbReference type="InterPro" id="IPR046887">
    <property type="entry name" value="RsmE_PUA-like"/>
</dbReference>
<dbReference type="PANTHER" id="PTHR30027">
    <property type="entry name" value="RIBOSOMAL RNA SMALL SUBUNIT METHYLTRANSFERASE E"/>
    <property type="match status" value="1"/>
</dbReference>
<keyword evidence="7 12" id="KW-0489">Methyltransferase</keyword>
<feature type="domain" description="Ribosomal RNA small subunit methyltransferase E methyltransferase" evidence="13">
    <location>
        <begin position="72"/>
        <end position="242"/>
    </location>
</feature>
<evidence type="ECO:0000256" key="11">
    <source>
        <dbReference type="ARBA" id="ARBA00047944"/>
    </source>
</evidence>
<dbReference type="EMBL" id="UXAV01000044">
    <property type="protein sequence ID" value="VDC32478.1"/>
    <property type="molecule type" value="Genomic_DNA"/>
</dbReference>
<comment type="subcellular location">
    <subcellularLocation>
        <location evidence="1 12">Cytoplasm</location>
    </subcellularLocation>
</comment>
<keyword evidence="9 12" id="KW-0949">S-adenosyl-L-methionine</keyword>
<evidence type="ECO:0000313" key="16">
    <source>
        <dbReference type="Proteomes" id="UP000270468"/>
    </source>
</evidence>
<evidence type="ECO:0000256" key="9">
    <source>
        <dbReference type="ARBA" id="ARBA00022691"/>
    </source>
</evidence>
<dbReference type="Gene3D" id="2.40.240.20">
    <property type="entry name" value="Hypothetical PUA domain-like, domain 1"/>
    <property type="match status" value="1"/>
</dbReference>
<comment type="function">
    <text evidence="10 12">Specifically methylates the N3 position of the uracil ring of uridine 1498 (m3U1498) in 16S rRNA. Acts on the fully assembled 30S ribosomal subunit.</text>
</comment>
<dbReference type="InterPro" id="IPR029028">
    <property type="entry name" value="Alpha/beta_knot_MTases"/>
</dbReference>
<evidence type="ECO:0000313" key="15">
    <source>
        <dbReference type="EMBL" id="VDC32478.1"/>
    </source>
</evidence>
<dbReference type="NCBIfam" id="NF008691">
    <property type="entry name" value="PRK11713.1-4"/>
    <property type="match status" value="1"/>
</dbReference>
<dbReference type="Proteomes" id="UP000270468">
    <property type="component" value="Unassembled WGS sequence"/>
</dbReference>
<evidence type="ECO:0000256" key="5">
    <source>
        <dbReference type="ARBA" id="ARBA00022490"/>
    </source>
</evidence>
<dbReference type="Pfam" id="PF04452">
    <property type="entry name" value="Methyltrans_RNA"/>
    <property type="match status" value="1"/>
</dbReference>
<dbReference type="NCBIfam" id="TIGR00046">
    <property type="entry name" value="RsmE family RNA methyltransferase"/>
    <property type="match status" value="1"/>
</dbReference>
<evidence type="ECO:0000256" key="8">
    <source>
        <dbReference type="ARBA" id="ARBA00022679"/>
    </source>
</evidence>
<evidence type="ECO:0000259" key="14">
    <source>
        <dbReference type="Pfam" id="PF20260"/>
    </source>
</evidence>
<dbReference type="InterPro" id="IPR046886">
    <property type="entry name" value="RsmE_MTase_dom"/>
</dbReference>
<evidence type="ECO:0000256" key="2">
    <source>
        <dbReference type="ARBA" id="ARBA00005528"/>
    </source>
</evidence>
<dbReference type="PANTHER" id="PTHR30027:SF3">
    <property type="entry name" value="16S RRNA (URACIL(1498)-N(3))-METHYLTRANSFERASE"/>
    <property type="match status" value="1"/>
</dbReference>
<sequence>MQRYFLQTPWDAEENATIIGDDSKHIMRVMRMNVNDQVITVSEGKAYISSITHILPDGVVVHRVEGPLPENEMKVEVTIACGLPKGDKLDTIVQKGTELGMAAIIPFEAERSIVKWDDKKGSKKVERLRKIAKEAAEQCHRTVIPEVESPSSFRQLIEQSTRYDVLLVADEEDAKSGEPHRIADRLKQVHPNQKVLAVFGPEGGLSRKEADTLRSAGFLPIALGPRILRTETAPMYLLSAMSYEFE</sequence>
<proteinExistence type="inferred from homology"/>
<comment type="similarity">
    <text evidence="2 12">Belongs to the RNA methyltransferase RsmE family.</text>
</comment>
<dbReference type="EC" id="2.1.1.193" evidence="3 12"/>
<reference evidence="15 16" key="1">
    <citation type="submission" date="2018-11" db="EMBL/GenBank/DDBJ databases">
        <authorList>
            <person name="Criscuolo A."/>
        </authorList>
    </citation>
    <scope>NUCLEOTIDE SEQUENCE [LARGE SCALE GENOMIC DNA]</scope>
    <source>
        <strain evidence="15">ATB-66</strain>
    </source>
</reference>
<dbReference type="CDD" id="cd18084">
    <property type="entry name" value="RsmE-like"/>
    <property type="match status" value="1"/>
</dbReference>
<evidence type="ECO:0000256" key="12">
    <source>
        <dbReference type="PIRNR" id="PIRNR015601"/>
    </source>
</evidence>
<keyword evidence="6 12" id="KW-0698">rRNA processing</keyword>
<feature type="domain" description="Ribosomal RNA small subunit methyltransferase E PUA-like" evidence="14">
    <location>
        <begin position="20"/>
        <end position="54"/>
    </location>
</feature>
<dbReference type="OrthoDB" id="9815641at2"/>
<gene>
    <name evidence="15" type="primary">rsmE</name>
    <name evidence="15" type="ORF">FILTAD_02706</name>
</gene>
<dbReference type="GO" id="GO:0005737">
    <property type="term" value="C:cytoplasm"/>
    <property type="evidence" value="ECO:0007669"/>
    <property type="project" value="UniProtKB-SubCell"/>
</dbReference>
<dbReference type="PIRSF" id="PIRSF015601">
    <property type="entry name" value="MTase_slr0722"/>
    <property type="match status" value="1"/>
</dbReference>
<dbReference type="InterPro" id="IPR029026">
    <property type="entry name" value="tRNA_m1G_MTases_N"/>
</dbReference>
<evidence type="ECO:0000256" key="7">
    <source>
        <dbReference type="ARBA" id="ARBA00022603"/>
    </source>
</evidence>
<dbReference type="InterPro" id="IPR006700">
    <property type="entry name" value="RsmE"/>
</dbReference>
<dbReference type="SUPFAM" id="SSF88697">
    <property type="entry name" value="PUA domain-like"/>
    <property type="match status" value="1"/>
</dbReference>
<dbReference type="InterPro" id="IPR015947">
    <property type="entry name" value="PUA-like_sf"/>
</dbReference>
<dbReference type="AlphaFoldDB" id="A0A3P5XCA8"/>
<comment type="catalytic activity">
    <reaction evidence="11 12">
        <text>uridine(1498) in 16S rRNA + S-adenosyl-L-methionine = N(3)-methyluridine(1498) in 16S rRNA + S-adenosyl-L-homocysteine + H(+)</text>
        <dbReference type="Rhea" id="RHEA:42920"/>
        <dbReference type="Rhea" id="RHEA-COMP:10283"/>
        <dbReference type="Rhea" id="RHEA-COMP:10284"/>
        <dbReference type="ChEBI" id="CHEBI:15378"/>
        <dbReference type="ChEBI" id="CHEBI:57856"/>
        <dbReference type="ChEBI" id="CHEBI:59789"/>
        <dbReference type="ChEBI" id="CHEBI:65315"/>
        <dbReference type="ChEBI" id="CHEBI:74502"/>
        <dbReference type="EC" id="2.1.1.193"/>
    </reaction>
</comment>
<evidence type="ECO:0000259" key="13">
    <source>
        <dbReference type="Pfam" id="PF04452"/>
    </source>
</evidence>
<dbReference type="Gene3D" id="3.40.1280.10">
    <property type="match status" value="1"/>
</dbReference>
<evidence type="ECO:0000256" key="4">
    <source>
        <dbReference type="ARBA" id="ARBA00013673"/>
    </source>
</evidence>
<evidence type="ECO:0000256" key="1">
    <source>
        <dbReference type="ARBA" id="ARBA00004496"/>
    </source>
</evidence>
<dbReference type="RefSeq" id="WP_124071513.1">
    <property type="nucleotide sequence ID" value="NZ_CBCRXF010000002.1"/>
</dbReference>
<evidence type="ECO:0000256" key="3">
    <source>
        <dbReference type="ARBA" id="ARBA00012328"/>
    </source>
</evidence>
<keyword evidence="8 12" id="KW-0808">Transferase</keyword>
<dbReference type="SUPFAM" id="SSF75217">
    <property type="entry name" value="alpha/beta knot"/>
    <property type="match status" value="1"/>
</dbReference>
<dbReference type="GO" id="GO:0070475">
    <property type="term" value="P:rRNA base methylation"/>
    <property type="evidence" value="ECO:0007669"/>
    <property type="project" value="TreeGrafter"/>
</dbReference>
<name>A0A3P5XCA8_9BACL</name>
<protein>
    <recommendedName>
        <fullName evidence="4 12">Ribosomal RNA small subunit methyltransferase E</fullName>
        <ecNumber evidence="3 12">2.1.1.193</ecNumber>
    </recommendedName>
</protein>